<organism evidence="2 3">
    <name type="scientific">Isosphaera pallida (strain ATCC 43644 / DSM 9630 / IS1B)</name>
    <dbReference type="NCBI Taxonomy" id="575540"/>
    <lineage>
        <taxon>Bacteria</taxon>
        <taxon>Pseudomonadati</taxon>
        <taxon>Planctomycetota</taxon>
        <taxon>Planctomycetia</taxon>
        <taxon>Isosphaerales</taxon>
        <taxon>Isosphaeraceae</taxon>
        <taxon>Isosphaera</taxon>
    </lineage>
</organism>
<evidence type="ECO:0000256" key="1">
    <source>
        <dbReference type="SAM" id="Phobius"/>
    </source>
</evidence>
<dbReference type="Proteomes" id="UP000008631">
    <property type="component" value="Chromosome"/>
</dbReference>
<reference key="1">
    <citation type="submission" date="2010-11" db="EMBL/GenBank/DDBJ databases">
        <title>The complete sequence of chromosome of Isophaera pallida ATCC 43644.</title>
        <authorList>
            <consortium name="US DOE Joint Genome Institute (JGI-PGF)"/>
            <person name="Lucas S."/>
            <person name="Copeland A."/>
            <person name="Lapidus A."/>
            <person name="Bruce D."/>
            <person name="Goodwin L."/>
            <person name="Pitluck S."/>
            <person name="Kyrpides N."/>
            <person name="Mavromatis K."/>
            <person name="Pagani I."/>
            <person name="Ivanova N."/>
            <person name="Saunders E."/>
            <person name="Brettin T."/>
            <person name="Detter J.C."/>
            <person name="Han C."/>
            <person name="Tapia R."/>
            <person name="Land M."/>
            <person name="Hauser L."/>
            <person name="Markowitz V."/>
            <person name="Cheng J.-F."/>
            <person name="Hugenholtz P."/>
            <person name="Woyke T."/>
            <person name="Wu D."/>
            <person name="Eisen J.A."/>
        </authorList>
    </citation>
    <scope>NUCLEOTIDE SEQUENCE</scope>
    <source>
        <strain>ATCC 43644</strain>
    </source>
</reference>
<evidence type="ECO:0008006" key="4">
    <source>
        <dbReference type="Google" id="ProtNLM"/>
    </source>
</evidence>
<dbReference type="InParanoid" id="E8R629"/>
<feature type="transmembrane region" description="Helical" evidence="1">
    <location>
        <begin position="216"/>
        <end position="240"/>
    </location>
</feature>
<dbReference type="KEGG" id="ipa:Isop_0127"/>
<reference evidence="2 3" key="2">
    <citation type="journal article" date="2011" name="Stand. Genomic Sci.">
        <title>Complete genome sequence of Isosphaera pallida type strain (IS1B).</title>
        <authorList>
            <consortium name="US DOE Joint Genome Institute (JGI-PGF)"/>
            <person name="Goker M."/>
            <person name="Cleland D."/>
            <person name="Saunders E."/>
            <person name="Lapidus A."/>
            <person name="Nolan M."/>
            <person name="Lucas S."/>
            <person name="Hammon N."/>
            <person name="Deshpande S."/>
            <person name="Cheng J.F."/>
            <person name="Tapia R."/>
            <person name="Han C."/>
            <person name="Goodwin L."/>
            <person name="Pitluck S."/>
            <person name="Liolios K."/>
            <person name="Pagani I."/>
            <person name="Ivanova N."/>
            <person name="Mavromatis K."/>
            <person name="Pati A."/>
            <person name="Chen A."/>
            <person name="Palaniappan K."/>
            <person name="Land M."/>
            <person name="Hauser L."/>
            <person name="Chang Y.J."/>
            <person name="Jeffries C.D."/>
            <person name="Detter J.C."/>
            <person name="Beck B."/>
            <person name="Woyke T."/>
            <person name="Bristow J."/>
            <person name="Eisen J.A."/>
            <person name="Markowitz V."/>
            <person name="Hugenholtz P."/>
            <person name="Kyrpides N.C."/>
            <person name="Klenk H.P."/>
        </authorList>
    </citation>
    <scope>NUCLEOTIDE SEQUENCE [LARGE SCALE GENOMIC DNA]</scope>
    <source>
        <strain evidence="3">ATCC 43644 / DSM 9630 / IS1B</strain>
    </source>
</reference>
<feature type="transmembrane region" description="Helical" evidence="1">
    <location>
        <begin position="175"/>
        <end position="196"/>
    </location>
</feature>
<keyword evidence="1" id="KW-1133">Transmembrane helix</keyword>
<name>E8R629_ISOPI</name>
<accession>E8R629</accession>
<dbReference type="AlphaFoldDB" id="E8R629"/>
<keyword evidence="3" id="KW-1185">Reference proteome</keyword>
<dbReference type="EMBL" id="CP002353">
    <property type="protein sequence ID" value="ADV60724.1"/>
    <property type="molecule type" value="Genomic_DNA"/>
</dbReference>
<protein>
    <recommendedName>
        <fullName evidence="4">CbtA family protein</fullName>
    </recommendedName>
</protein>
<proteinExistence type="predicted"/>
<feature type="transmembrane region" description="Helical" evidence="1">
    <location>
        <begin position="20"/>
        <end position="38"/>
    </location>
</feature>
<feature type="transmembrane region" description="Helical" evidence="1">
    <location>
        <begin position="81"/>
        <end position="99"/>
    </location>
</feature>
<dbReference type="RefSeq" id="WP_013563013.1">
    <property type="nucleotide sequence ID" value="NC_014962.1"/>
</dbReference>
<keyword evidence="1" id="KW-0472">Membrane</keyword>
<keyword evidence="1" id="KW-0812">Transmembrane</keyword>
<evidence type="ECO:0000313" key="3">
    <source>
        <dbReference type="Proteomes" id="UP000008631"/>
    </source>
</evidence>
<feature type="transmembrane region" description="Helical" evidence="1">
    <location>
        <begin position="146"/>
        <end position="169"/>
    </location>
</feature>
<feature type="transmembrane region" description="Helical" evidence="1">
    <location>
        <begin position="105"/>
        <end position="125"/>
    </location>
</feature>
<evidence type="ECO:0000313" key="2">
    <source>
        <dbReference type="EMBL" id="ADV60724.1"/>
    </source>
</evidence>
<dbReference type="HOGENOM" id="CLU_1052824_0_0_0"/>
<sequence length="264" mass="27208">MVDLVASAPARSGAAPRTPLMWLGLVAAALLSTALSWFTADRLAQVVRVEADEKASSDPYAFEQLNAELIRVNSRDAGARYAALGGVTGLVFAVLGLALGRKPVAGMIGVVTGVVIGAAVGWATVQKLYPSLYEMERDPAAVQIHLIILGHWAMWGGAGLAAGLGYAWGAGRFKALPWTILGGVFGVGSVGLLYELIIPMIFPTLPDVSHALPEEFIARLIIWIAVPLGAAIGIGAALSLGNGSPPKPPSLAMGSDPVSPNPSA</sequence>
<gene>
    <name evidence="2" type="ordered locus">Isop_0127</name>
</gene>